<reference evidence="1 2" key="1">
    <citation type="submission" date="2018-04" db="EMBL/GenBank/DDBJ databases">
        <title>Genomic Encyclopedia of Archaeal and Bacterial Type Strains, Phase II (KMG-II): from individual species to whole genera.</title>
        <authorList>
            <person name="Goeker M."/>
        </authorList>
    </citation>
    <scope>NUCLEOTIDE SEQUENCE [LARGE SCALE GENOMIC DNA]</scope>
    <source>
        <strain evidence="1 2">DSM 25521</strain>
    </source>
</reference>
<keyword evidence="2" id="KW-1185">Reference proteome</keyword>
<dbReference type="PROSITE" id="PS51257">
    <property type="entry name" value="PROKAR_LIPOPROTEIN"/>
    <property type="match status" value="1"/>
</dbReference>
<comment type="caution">
    <text evidence="1">The sequence shown here is derived from an EMBL/GenBank/DDBJ whole genome shotgun (WGS) entry which is preliminary data.</text>
</comment>
<sequence>MMRFAAIFAAAIGVAGCVTTDTVRFSAGQGQTAMHRDGRPAVSSVQRNTIALLTRVGREIPQGGRVGYVLAVQNRSGAPVEFAIENVDVVQTIPGRPDHRINVISFEQAMQEERNRQIAAAILVGVAAGANAAAASRAGYYRQNTTIYTPRGVYSGVTTGYSPGLAMAASANAAVQNQAMVNAAVEQGQANMANLEAQYIKNHTIMPGEWYGGRFGIEPPVSDTSTASKTYRLSVRVGADVHTFDVVQEPTRR</sequence>
<dbReference type="OrthoDB" id="8215879at2"/>
<protein>
    <submittedName>
        <fullName evidence="1">Uncharacterized protein</fullName>
    </submittedName>
</protein>
<dbReference type="AlphaFoldDB" id="A0A2T4Z1J2"/>
<name>A0A2T4Z1J2_9HYPH</name>
<organism evidence="1 2">
    <name type="scientific">Phreatobacter oligotrophus</name>
    <dbReference type="NCBI Taxonomy" id="1122261"/>
    <lineage>
        <taxon>Bacteria</taxon>
        <taxon>Pseudomonadati</taxon>
        <taxon>Pseudomonadota</taxon>
        <taxon>Alphaproteobacteria</taxon>
        <taxon>Hyphomicrobiales</taxon>
        <taxon>Phreatobacteraceae</taxon>
        <taxon>Phreatobacter</taxon>
    </lineage>
</organism>
<accession>A0A2T4Z1J2</accession>
<dbReference type="RefSeq" id="WP_146167358.1">
    <property type="nucleotide sequence ID" value="NZ_PZZL01000006.1"/>
</dbReference>
<evidence type="ECO:0000313" key="2">
    <source>
        <dbReference type="Proteomes" id="UP000241808"/>
    </source>
</evidence>
<dbReference type="EMBL" id="PZZL01000006">
    <property type="protein sequence ID" value="PTM53593.1"/>
    <property type="molecule type" value="Genomic_DNA"/>
</dbReference>
<dbReference type="Proteomes" id="UP000241808">
    <property type="component" value="Unassembled WGS sequence"/>
</dbReference>
<evidence type="ECO:0000313" key="1">
    <source>
        <dbReference type="EMBL" id="PTM53593.1"/>
    </source>
</evidence>
<gene>
    <name evidence="1" type="ORF">C8P69_106247</name>
</gene>
<proteinExistence type="predicted"/>